<evidence type="ECO:0000256" key="1">
    <source>
        <dbReference type="SAM" id="MobiDB-lite"/>
    </source>
</evidence>
<evidence type="ECO:0000313" key="3">
    <source>
        <dbReference type="Proteomes" id="UP000551563"/>
    </source>
</evidence>
<dbReference type="EMBL" id="DUMN01000192">
    <property type="protein sequence ID" value="HHV67279.1"/>
    <property type="molecule type" value="Genomic_DNA"/>
</dbReference>
<evidence type="ECO:0000313" key="2">
    <source>
        <dbReference type="EMBL" id="HHV67279.1"/>
    </source>
</evidence>
<gene>
    <name evidence="2" type="ORF">GXX48_06505</name>
</gene>
<organism evidence="2 3">
    <name type="scientific">Brucella intermedia</name>
    <dbReference type="NCBI Taxonomy" id="94625"/>
    <lineage>
        <taxon>Bacteria</taxon>
        <taxon>Pseudomonadati</taxon>
        <taxon>Pseudomonadota</taxon>
        <taxon>Alphaproteobacteria</taxon>
        <taxon>Hyphomicrobiales</taxon>
        <taxon>Brucellaceae</taxon>
        <taxon>Brucella/Ochrobactrum group</taxon>
        <taxon>Brucella</taxon>
    </lineage>
</organism>
<evidence type="ECO:0008006" key="4">
    <source>
        <dbReference type="Google" id="ProtNLM"/>
    </source>
</evidence>
<reference evidence="2 3" key="1">
    <citation type="journal article" date="2020" name="Biotechnol. Biofuels">
        <title>New insights from the biogas microbiome by comprehensive genome-resolved metagenomics of nearly 1600 species originating from multiple anaerobic digesters.</title>
        <authorList>
            <person name="Campanaro S."/>
            <person name="Treu L."/>
            <person name="Rodriguez-R L.M."/>
            <person name="Kovalovszki A."/>
            <person name="Ziels R.M."/>
            <person name="Maus I."/>
            <person name="Zhu X."/>
            <person name="Kougias P.G."/>
            <person name="Basile A."/>
            <person name="Luo G."/>
            <person name="Schluter A."/>
            <person name="Konstantinidis K.T."/>
            <person name="Angelidaki I."/>
        </authorList>
    </citation>
    <scope>NUCLEOTIDE SEQUENCE [LARGE SCALE GENOMIC DNA]</scope>
    <source>
        <strain evidence="2">AS04akNAM_66</strain>
    </source>
</reference>
<comment type="caution">
    <text evidence="2">The sequence shown here is derived from an EMBL/GenBank/DDBJ whole genome shotgun (WGS) entry which is preliminary data.</text>
</comment>
<proteinExistence type="predicted"/>
<accession>A0A7V6PA87</accession>
<dbReference type="Proteomes" id="UP000551563">
    <property type="component" value="Unassembled WGS sequence"/>
</dbReference>
<protein>
    <recommendedName>
        <fullName evidence="4">GNAT family N-acetyltransferase</fullName>
    </recommendedName>
</protein>
<feature type="region of interest" description="Disordered" evidence="1">
    <location>
        <begin position="141"/>
        <end position="182"/>
    </location>
</feature>
<feature type="compositionally biased region" description="Basic and acidic residues" evidence="1">
    <location>
        <begin position="143"/>
        <end position="154"/>
    </location>
</feature>
<name>A0A7V6PA87_9HYPH</name>
<sequence length="182" mass="20263">MSSASEIKIVSPAPWHAVIEAGKNRPFLRRALVMQKRTSDTIAYLDRDDQLLAVAMLLARRSRRIEFALALDRAALPHMRTLIRIAHLTLSQMLDAGLVVFCRINPFNKAGQRMARLVGFRPARLKDTSVWIFDGEQHGQSFRRQEQRSAKRGGEIPPVTADRQRSTTGSAAGAGTGHDNHA</sequence>
<dbReference type="AlphaFoldDB" id="A0A7V6PA87"/>